<dbReference type="HAMAP" id="MF_00163">
    <property type="entry name" value="Pep_deformylase"/>
    <property type="match status" value="1"/>
</dbReference>
<comment type="cofactor">
    <cofactor evidence="4">
        <name>Fe(2+)</name>
        <dbReference type="ChEBI" id="CHEBI:29033"/>
    </cofactor>
    <text evidence="4">Binds 1 Fe(2+) ion.</text>
</comment>
<dbReference type="SUPFAM" id="SSF56420">
    <property type="entry name" value="Peptide deformylase"/>
    <property type="match status" value="1"/>
</dbReference>
<comment type="function">
    <text evidence="4">Removes the formyl group from the N-terminal Met of newly synthesized proteins. Requires at least a dipeptide for an efficient rate of reaction. N-terminal L-methionine is a prerequisite for activity but the enzyme has broad specificity at other positions.</text>
</comment>
<feature type="binding site" evidence="4">
    <location>
        <position position="180"/>
    </location>
    <ligand>
        <name>Fe cation</name>
        <dbReference type="ChEBI" id="CHEBI:24875"/>
    </ligand>
</feature>
<keyword evidence="7" id="KW-1185">Reference proteome</keyword>
<dbReference type="RefSeq" id="WP_188362041.1">
    <property type="nucleotide sequence ID" value="NZ_BMFG01000005.1"/>
</dbReference>
<gene>
    <name evidence="4" type="primary">def</name>
    <name evidence="6" type="ORF">GCM10011343_16050</name>
</gene>
<keyword evidence="4" id="KW-0648">Protein biosynthesis</keyword>
<dbReference type="NCBIfam" id="TIGR00079">
    <property type="entry name" value="pept_deformyl"/>
    <property type="match status" value="1"/>
</dbReference>
<dbReference type="GO" id="GO:0046872">
    <property type="term" value="F:metal ion binding"/>
    <property type="evidence" value="ECO:0007669"/>
    <property type="project" value="UniProtKB-KW"/>
</dbReference>
<evidence type="ECO:0000256" key="2">
    <source>
        <dbReference type="ARBA" id="ARBA00022723"/>
    </source>
</evidence>
<reference evidence="6" key="2">
    <citation type="submission" date="2020-09" db="EMBL/GenBank/DDBJ databases">
        <authorList>
            <person name="Sun Q."/>
            <person name="Zhou Y."/>
        </authorList>
    </citation>
    <scope>NUCLEOTIDE SEQUENCE</scope>
    <source>
        <strain evidence="6">CGMCC 1.12506</strain>
    </source>
</reference>
<dbReference type="EMBL" id="BMFG01000005">
    <property type="protein sequence ID" value="GGD26605.1"/>
    <property type="molecule type" value="Genomic_DNA"/>
</dbReference>
<comment type="similarity">
    <text evidence="1 4">Belongs to the polypeptide deformylase family.</text>
</comment>
<comment type="caution">
    <text evidence="6">The sequence shown here is derived from an EMBL/GenBank/DDBJ whole genome shotgun (WGS) entry which is preliminary data.</text>
</comment>
<evidence type="ECO:0000256" key="4">
    <source>
        <dbReference type="HAMAP-Rule" id="MF_00163"/>
    </source>
</evidence>
<keyword evidence="2 4" id="KW-0479">Metal-binding</keyword>
<dbReference type="GO" id="GO:0042586">
    <property type="term" value="F:peptide deformylase activity"/>
    <property type="evidence" value="ECO:0007669"/>
    <property type="project" value="UniProtKB-UniRule"/>
</dbReference>
<evidence type="ECO:0000313" key="6">
    <source>
        <dbReference type="EMBL" id="GGD26605.1"/>
    </source>
</evidence>
<dbReference type="EC" id="3.5.1.88" evidence="4"/>
<dbReference type="Proteomes" id="UP000625735">
    <property type="component" value="Unassembled WGS sequence"/>
</dbReference>
<feature type="binding site" evidence="4">
    <location>
        <position position="176"/>
    </location>
    <ligand>
        <name>Fe cation</name>
        <dbReference type="ChEBI" id="CHEBI:24875"/>
    </ligand>
</feature>
<accession>A0A916Y1B2</accession>
<comment type="catalytic activity">
    <reaction evidence="4">
        <text>N-terminal N-formyl-L-methionyl-[peptide] + H2O = N-terminal L-methionyl-[peptide] + formate</text>
        <dbReference type="Rhea" id="RHEA:24420"/>
        <dbReference type="Rhea" id="RHEA-COMP:10639"/>
        <dbReference type="Rhea" id="RHEA-COMP:10640"/>
        <dbReference type="ChEBI" id="CHEBI:15377"/>
        <dbReference type="ChEBI" id="CHEBI:15740"/>
        <dbReference type="ChEBI" id="CHEBI:49298"/>
        <dbReference type="ChEBI" id="CHEBI:64731"/>
        <dbReference type="EC" id="3.5.1.88"/>
    </reaction>
</comment>
<dbReference type="InterPro" id="IPR023635">
    <property type="entry name" value="Peptide_deformylase"/>
</dbReference>
<dbReference type="GO" id="GO:0006412">
    <property type="term" value="P:translation"/>
    <property type="evidence" value="ECO:0007669"/>
    <property type="project" value="UniProtKB-UniRule"/>
</dbReference>
<evidence type="ECO:0000256" key="5">
    <source>
        <dbReference type="SAM" id="SignalP"/>
    </source>
</evidence>
<feature type="chain" id="PRO_5037435579" description="Peptide deformylase" evidence="5">
    <location>
        <begin position="20"/>
        <end position="215"/>
    </location>
</feature>
<proteinExistence type="inferred from homology"/>
<feature type="active site" evidence="4">
    <location>
        <position position="177"/>
    </location>
</feature>
<dbReference type="Pfam" id="PF01327">
    <property type="entry name" value="Pep_deformylase"/>
    <property type="match status" value="1"/>
</dbReference>
<dbReference type="InterPro" id="IPR036821">
    <property type="entry name" value="Peptide_deformylase_sf"/>
</dbReference>
<evidence type="ECO:0000256" key="3">
    <source>
        <dbReference type="ARBA" id="ARBA00022801"/>
    </source>
</evidence>
<dbReference type="PANTHER" id="PTHR10458">
    <property type="entry name" value="PEPTIDE DEFORMYLASE"/>
    <property type="match status" value="1"/>
</dbReference>
<keyword evidence="3 4" id="KW-0378">Hydrolase</keyword>
<organism evidence="6 7">
    <name type="scientific">Flavobacterium orientale</name>
    <dbReference type="NCBI Taxonomy" id="1756020"/>
    <lineage>
        <taxon>Bacteria</taxon>
        <taxon>Pseudomonadati</taxon>
        <taxon>Bacteroidota</taxon>
        <taxon>Flavobacteriia</taxon>
        <taxon>Flavobacteriales</taxon>
        <taxon>Flavobacteriaceae</taxon>
        <taxon>Flavobacterium</taxon>
    </lineage>
</organism>
<dbReference type="PANTHER" id="PTHR10458:SF22">
    <property type="entry name" value="PEPTIDE DEFORMYLASE"/>
    <property type="match status" value="1"/>
</dbReference>
<evidence type="ECO:0000313" key="7">
    <source>
        <dbReference type="Proteomes" id="UP000625735"/>
    </source>
</evidence>
<feature type="binding site" evidence="4">
    <location>
        <position position="134"/>
    </location>
    <ligand>
        <name>Fe cation</name>
        <dbReference type="ChEBI" id="CHEBI:24875"/>
    </ligand>
</feature>
<protein>
    <recommendedName>
        <fullName evidence="4">Peptide deformylase</fullName>
        <shortName evidence="4">PDF</shortName>
        <ecNumber evidence="4">3.5.1.88</ecNumber>
    </recommendedName>
    <alternativeName>
        <fullName evidence="4">Polypeptide deformylase</fullName>
    </alternativeName>
</protein>
<name>A0A916Y1B2_9FLAO</name>
<feature type="signal peptide" evidence="5">
    <location>
        <begin position="1"/>
        <end position="19"/>
    </location>
</feature>
<reference evidence="6" key="1">
    <citation type="journal article" date="2014" name="Int. J. Syst. Evol. Microbiol.">
        <title>Complete genome sequence of Corynebacterium casei LMG S-19264T (=DSM 44701T), isolated from a smear-ripened cheese.</title>
        <authorList>
            <consortium name="US DOE Joint Genome Institute (JGI-PGF)"/>
            <person name="Walter F."/>
            <person name="Albersmeier A."/>
            <person name="Kalinowski J."/>
            <person name="Ruckert C."/>
        </authorList>
    </citation>
    <scope>NUCLEOTIDE SEQUENCE</scope>
    <source>
        <strain evidence="6">CGMCC 1.12506</strain>
    </source>
</reference>
<dbReference type="CDD" id="cd00487">
    <property type="entry name" value="Pep_deformylase"/>
    <property type="match status" value="1"/>
</dbReference>
<dbReference type="Gene3D" id="3.90.45.10">
    <property type="entry name" value="Peptide deformylase"/>
    <property type="match status" value="1"/>
</dbReference>
<dbReference type="PIRSF" id="PIRSF004749">
    <property type="entry name" value="Pep_def"/>
    <property type="match status" value="1"/>
</dbReference>
<keyword evidence="5" id="KW-0732">Signal</keyword>
<sequence>MKKVSLFWVVLLVSMTAFSQSFSKAERDLILSGPETEMLRVTQVTDSADLKILKAVSTDINPKDKLIPVLAKRMYLAMRDPARPGVGIAAPQVGINKNIIWVQRFDKPNEPFEYYVNPKIVWRSNLIRKGAEGCLSIPDERGDVYRNYTIQISYFDANGDFKQEVIEGFTAVIFQHEIDHLEGILFTDRMIEQQAFQSAPIGEGVNLSLEKTVKR</sequence>
<evidence type="ECO:0000256" key="1">
    <source>
        <dbReference type="ARBA" id="ARBA00010759"/>
    </source>
</evidence>
<keyword evidence="4" id="KW-0408">Iron</keyword>
<dbReference type="PRINTS" id="PR01576">
    <property type="entry name" value="PDEFORMYLASE"/>
</dbReference>
<dbReference type="AlphaFoldDB" id="A0A916Y1B2"/>